<reference evidence="1" key="2">
    <citation type="journal article" date="2023" name="Science">
        <title>Genomic signatures of disease resistance in endangered staghorn corals.</title>
        <authorList>
            <person name="Vollmer S.V."/>
            <person name="Selwyn J.D."/>
            <person name="Despard B.A."/>
            <person name="Roesel C.L."/>
        </authorList>
    </citation>
    <scope>NUCLEOTIDE SEQUENCE</scope>
    <source>
        <strain evidence="1">K2</strain>
    </source>
</reference>
<accession>A0AAD9QAP7</accession>
<proteinExistence type="predicted"/>
<dbReference type="Proteomes" id="UP001249851">
    <property type="component" value="Unassembled WGS sequence"/>
</dbReference>
<organism evidence="1 2">
    <name type="scientific">Acropora cervicornis</name>
    <name type="common">Staghorn coral</name>
    <dbReference type="NCBI Taxonomy" id="6130"/>
    <lineage>
        <taxon>Eukaryota</taxon>
        <taxon>Metazoa</taxon>
        <taxon>Cnidaria</taxon>
        <taxon>Anthozoa</taxon>
        <taxon>Hexacorallia</taxon>
        <taxon>Scleractinia</taxon>
        <taxon>Astrocoeniina</taxon>
        <taxon>Acroporidae</taxon>
        <taxon>Acropora</taxon>
    </lineage>
</organism>
<dbReference type="AlphaFoldDB" id="A0AAD9QAP7"/>
<gene>
    <name evidence="1" type="ORF">P5673_019822</name>
</gene>
<sequence length="39" mass="4768">MISLFLSRRSFMRRIFRTAELKTPRRGKYEFISAFRGQI</sequence>
<evidence type="ECO:0000313" key="2">
    <source>
        <dbReference type="Proteomes" id="UP001249851"/>
    </source>
</evidence>
<comment type="caution">
    <text evidence="1">The sequence shown here is derived from an EMBL/GenBank/DDBJ whole genome shotgun (WGS) entry which is preliminary data.</text>
</comment>
<keyword evidence="2" id="KW-1185">Reference proteome</keyword>
<dbReference type="EMBL" id="JARQWQ010000047">
    <property type="protein sequence ID" value="KAK2557849.1"/>
    <property type="molecule type" value="Genomic_DNA"/>
</dbReference>
<name>A0AAD9QAP7_ACRCE</name>
<evidence type="ECO:0000313" key="1">
    <source>
        <dbReference type="EMBL" id="KAK2557849.1"/>
    </source>
</evidence>
<reference evidence="1" key="1">
    <citation type="journal article" date="2023" name="G3 (Bethesda)">
        <title>Whole genome assembly and annotation of the endangered Caribbean coral Acropora cervicornis.</title>
        <authorList>
            <person name="Selwyn J.D."/>
            <person name="Vollmer S.V."/>
        </authorList>
    </citation>
    <scope>NUCLEOTIDE SEQUENCE</scope>
    <source>
        <strain evidence="1">K2</strain>
    </source>
</reference>
<protein>
    <submittedName>
        <fullName evidence="1">Uncharacterized protein</fullName>
    </submittedName>
</protein>